<organism evidence="2 3">
    <name type="scientific">Mycobacterium stomatepiae</name>
    <dbReference type="NCBI Taxonomy" id="470076"/>
    <lineage>
        <taxon>Bacteria</taxon>
        <taxon>Bacillati</taxon>
        <taxon>Actinomycetota</taxon>
        <taxon>Actinomycetes</taxon>
        <taxon>Mycobacteriales</taxon>
        <taxon>Mycobacteriaceae</taxon>
        <taxon>Mycobacterium</taxon>
        <taxon>Mycobacterium simiae complex</taxon>
    </lineage>
</organism>
<evidence type="ECO:0000313" key="2">
    <source>
        <dbReference type="EMBL" id="BBY20944.1"/>
    </source>
</evidence>
<evidence type="ECO:0000259" key="1">
    <source>
        <dbReference type="Pfam" id="PF21597"/>
    </source>
</evidence>
<protein>
    <recommendedName>
        <fullName evidence="1">Transcriptional regulator SbtR-like C-terminal domain-containing protein</fullName>
    </recommendedName>
</protein>
<dbReference type="Pfam" id="PF21597">
    <property type="entry name" value="TetR_C_43"/>
    <property type="match status" value="1"/>
</dbReference>
<keyword evidence="3" id="KW-1185">Reference proteome</keyword>
<dbReference type="AlphaFoldDB" id="A0A7I7Q3K2"/>
<gene>
    <name evidence="2" type="ORF">MSTO_11490</name>
</gene>
<feature type="domain" description="Transcriptional regulator SbtR-like C-terminal" evidence="1">
    <location>
        <begin position="8"/>
        <end position="55"/>
    </location>
</feature>
<dbReference type="Proteomes" id="UP000467130">
    <property type="component" value="Chromosome"/>
</dbReference>
<dbReference type="EMBL" id="AP022587">
    <property type="protein sequence ID" value="BBY20944.1"/>
    <property type="molecule type" value="Genomic_DNA"/>
</dbReference>
<name>A0A7I7Q3K2_9MYCO</name>
<reference evidence="2 3" key="1">
    <citation type="journal article" date="2019" name="Emerg. Microbes Infect.">
        <title>Comprehensive subspecies identification of 175 nontuberculous mycobacteria species based on 7547 genomic profiles.</title>
        <authorList>
            <person name="Matsumoto Y."/>
            <person name="Kinjo T."/>
            <person name="Motooka D."/>
            <person name="Nabeya D."/>
            <person name="Jung N."/>
            <person name="Uechi K."/>
            <person name="Horii T."/>
            <person name="Iida T."/>
            <person name="Fujita J."/>
            <person name="Nakamura S."/>
        </authorList>
    </citation>
    <scope>NUCLEOTIDE SEQUENCE [LARGE SCALE GENOMIC DNA]</scope>
    <source>
        <strain evidence="2 3">JCM 17783</strain>
    </source>
</reference>
<sequence length="82" mass="8643">MPLRSPHRAQVDGVVRSDVTLGDVITLVNAIAMATETAGDGEADRMLAIVLTGIAKPQEKSRDTLARHAENASVVGHRLASL</sequence>
<dbReference type="Gene3D" id="1.10.357.10">
    <property type="entry name" value="Tetracycline Repressor, domain 2"/>
    <property type="match status" value="1"/>
</dbReference>
<proteinExistence type="predicted"/>
<evidence type="ECO:0000313" key="3">
    <source>
        <dbReference type="Proteomes" id="UP000467130"/>
    </source>
</evidence>
<dbReference type="InterPro" id="IPR049445">
    <property type="entry name" value="TetR_SbtR-like_C"/>
</dbReference>
<accession>A0A7I7Q3K2</accession>
<dbReference type="KEGG" id="msto:MSTO_11490"/>